<gene>
    <name evidence="1" type="ORF">IEQ34_011394</name>
</gene>
<proteinExistence type="predicted"/>
<sequence length="60" mass="6498">MCGNKKHPSSSYDKSGFISIEAEQRYGMIVRLSKPKWAGYANDSKRGLGIVMLGSLCSSG</sequence>
<comment type="caution">
    <text evidence="1">The sequence shown here is derived from an EMBL/GenBank/DDBJ whole genome shotgun (WGS) entry which is preliminary data.</text>
</comment>
<keyword evidence="2" id="KW-1185">Reference proteome</keyword>
<evidence type="ECO:0000313" key="2">
    <source>
        <dbReference type="Proteomes" id="UP000775213"/>
    </source>
</evidence>
<protein>
    <submittedName>
        <fullName evidence="1">Uncharacterized protein</fullName>
    </submittedName>
</protein>
<reference evidence="1 2" key="1">
    <citation type="journal article" date="2021" name="Hortic Res">
        <title>Chromosome-scale assembly of the Dendrobium chrysotoxum genome enhances the understanding of orchid evolution.</title>
        <authorList>
            <person name="Zhang Y."/>
            <person name="Zhang G.Q."/>
            <person name="Zhang D."/>
            <person name="Liu X.D."/>
            <person name="Xu X.Y."/>
            <person name="Sun W.H."/>
            <person name="Yu X."/>
            <person name="Zhu X."/>
            <person name="Wang Z.W."/>
            <person name="Zhao X."/>
            <person name="Zhong W.Y."/>
            <person name="Chen H."/>
            <person name="Yin W.L."/>
            <person name="Huang T."/>
            <person name="Niu S.C."/>
            <person name="Liu Z.J."/>
        </authorList>
    </citation>
    <scope>NUCLEOTIDE SEQUENCE [LARGE SCALE GENOMIC DNA]</scope>
    <source>
        <strain evidence="1">Lindl</strain>
    </source>
</reference>
<dbReference type="EMBL" id="JAGFBR010000011">
    <property type="protein sequence ID" value="KAH0458580.1"/>
    <property type="molecule type" value="Genomic_DNA"/>
</dbReference>
<accession>A0AAV7GA41</accession>
<evidence type="ECO:0000313" key="1">
    <source>
        <dbReference type="EMBL" id="KAH0458580.1"/>
    </source>
</evidence>
<name>A0AAV7GA41_DENCH</name>
<organism evidence="1 2">
    <name type="scientific">Dendrobium chrysotoxum</name>
    <name type="common">Orchid</name>
    <dbReference type="NCBI Taxonomy" id="161865"/>
    <lineage>
        <taxon>Eukaryota</taxon>
        <taxon>Viridiplantae</taxon>
        <taxon>Streptophyta</taxon>
        <taxon>Embryophyta</taxon>
        <taxon>Tracheophyta</taxon>
        <taxon>Spermatophyta</taxon>
        <taxon>Magnoliopsida</taxon>
        <taxon>Liliopsida</taxon>
        <taxon>Asparagales</taxon>
        <taxon>Orchidaceae</taxon>
        <taxon>Epidendroideae</taxon>
        <taxon>Malaxideae</taxon>
        <taxon>Dendrobiinae</taxon>
        <taxon>Dendrobium</taxon>
    </lineage>
</organism>
<dbReference type="AlphaFoldDB" id="A0AAV7GA41"/>
<dbReference type="Proteomes" id="UP000775213">
    <property type="component" value="Unassembled WGS sequence"/>
</dbReference>